<evidence type="ECO:0008006" key="4">
    <source>
        <dbReference type="Google" id="ProtNLM"/>
    </source>
</evidence>
<proteinExistence type="predicted"/>
<protein>
    <recommendedName>
        <fullName evidence="4">Poly(3-hydroxybutyrate) depolymerase</fullName>
    </recommendedName>
</protein>
<comment type="caution">
    <text evidence="2">The sequence shown here is derived from an EMBL/GenBank/DDBJ whole genome shotgun (WGS) entry which is preliminary data.</text>
</comment>
<evidence type="ECO:0000313" key="2">
    <source>
        <dbReference type="EMBL" id="CAI2372789.1"/>
    </source>
</evidence>
<dbReference type="AlphaFoldDB" id="A0AAD1XHF3"/>
<dbReference type="PANTHER" id="PTHR42972">
    <property type="entry name" value="TOL-PAL SYSTEM PROTEIN TOLB"/>
    <property type="match status" value="1"/>
</dbReference>
<dbReference type="SUPFAM" id="SSF53474">
    <property type="entry name" value="alpha/beta-Hydrolases"/>
    <property type="match status" value="1"/>
</dbReference>
<accession>A0AAD1XHF3</accession>
<keyword evidence="3" id="KW-1185">Reference proteome</keyword>
<evidence type="ECO:0000313" key="3">
    <source>
        <dbReference type="Proteomes" id="UP001295684"/>
    </source>
</evidence>
<dbReference type="EMBL" id="CAMPGE010014094">
    <property type="protein sequence ID" value="CAI2372789.1"/>
    <property type="molecule type" value="Genomic_DNA"/>
</dbReference>
<reference evidence="2" key="1">
    <citation type="submission" date="2023-07" db="EMBL/GenBank/DDBJ databases">
        <authorList>
            <consortium name="AG Swart"/>
            <person name="Singh M."/>
            <person name="Singh A."/>
            <person name="Seah K."/>
            <person name="Emmerich C."/>
        </authorList>
    </citation>
    <scope>NUCLEOTIDE SEQUENCE</scope>
    <source>
        <strain evidence="2">DP1</strain>
    </source>
</reference>
<evidence type="ECO:0000256" key="1">
    <source>
        <dbReference type="SAM" id="SignalP"/>
    </source>
</evidence>
<dbReference type="InterPro" id="IPR029058">
    <property type="entry name" value="AB_hydrolase_fold"/>
</dbReference>
<dbReference type="Gene3D" id="3.40.50.1820">
    <property type="entry name" value="alpha/beta hydrolase"/>
    <property type="match status" value="2"/>
</dbReference>
<name>A0AAD1XHF3_EUPCR</name>
<feature type="signal peptide" evidence="1">
    <location>
        <begin position="1"/>
        <end position="19"/>
    </location>
</feature>
<organism evidence="2 3">
    <name type="scientific">Euplotes crassus</name>
    <dbReference type="NCBI Taxonomy" id="5936"/>
    <lineage>
        <taxon>Eukaryota</taxon>
        <taxon>Sar</taxon>
        <taxon>Alveolata</taxon>
        <taxon>Ciliophora</taxon>
        <taxon>Intramacronucleata</taxon>
        <taxon>Spirotrichea</taxon>
        <taxon>Hypotrichia</taxon>
        <taxon>Euplotida</taxon>
        <taxon>Euplotidae</taxon>
        <taxon>Moneuplotes</taxon>
    </lineage>
</organism>
<dbReference type="Proteomes" id="UP001295684">
    <property type="component" value="Unassembled WGS sequence"/>
</dbReference>
<sequence length="354" mass="38860">MKVMLFHLILLSLVGVVFSANSTESTDLNSIKASKEVSVSGVSSGGAMAGQMIVAYSSKIKGAGIFAAPPYFCTKGAAISVIDCMTTGVSVFSDQLVLAAKGFEKLGQIDSLSNMKNKKIYMFSGKRDSIVWSGVVKKNEEFFRKLGANIETEYSLSAEHTFPTDFFGNSCGKLGKPFINNCDFKGSKHALEHIVGQSLNPKVDYKEENLKSFNQKKYQIGFKHSLDNSGMIYVPDGCKNKACELHVAFHGCEQTTKDIGLDYVYGTGFLGLAEANDFIVLFPQVKKSIFGGNPQGCWDWWGYSETIPTPLQWVFPTQSGVQMRAIDNMISDLQSGSFELHSEFAFKDIPKSSY</sequence>
<feature type="chain" id="PRO_5042179244" description="Poly(3-hydroxybutyrate) depolymerase" evidence="1">
    <location>
        <begin position="20"/>
        <end position="354"/>
    </location>
</feature>
<dbReference type="PANTHER" id="PTHR42972:SF8">
    <property type="entry name" value="POLYHYDROXYBUTYRATE DEPOLYMERASE"/>
    <property type="match status" value="1"/>
</dbReference>
<gene>
    <name evidence="2" type="ORF">ECRASSUSDP1_LOCUS14122</name>
</gene>
<keyword evidence="1" id="KW-0732">Signal</keyword>